<evidence type="ECO:0000313" key="2">
    <source>
        <dbReference type="Proteomes" id="UP000249464"/>
    </source>
</evidence>
<dbReference type="Proteomes" id="UP000249464">
    <property type="component" value="Unassembled WGS sequence"/>
</dbReference>
<accession>A0A2X0NY84</accession>
<organism evidence="1 2">
    <name type="scientific">Microbotryum silenes-dioicae</name>
    <dbReference type="NCBI Taxonomy" id="796604"/>
    <lineage>
        <taxon>Eukaryota</taxon>
        <taxon>Fungi</taxon>
        <taxon>Dikarya</taxon>
        <taxon>Basidiomycota</taxon>
        <taxon>Pucciniomycotina</taxon>
        <taxon>Microbotryomycetes</taxon>
        <taxon>Microbotryales</taxon>
        <taxon>Microbotryaceae</taxon>
        <taxon>Microbotryum</taxon>
    </lineage>
</organism>
<sequence length="149" mass="16989">MLLPVASPTTSKWVNAASKWCNYNLRARVYPSINEDRKRASLFSNLRSHNADVFLLSETGRPFPERVAQWTQECQDLSSPLFSLLSTILPYYGRATPWSLLLIPSRLPTLSFMLLSLSPDRVTDATFLVGDSKVRVVSIYRSLTYLPRY</sequence>
<reference evidence="1 2" key="1">
    <citation type="submission" date="2016-11" db="EMBL/GenBank/DDBJ databases">
        <authorList>
            <person name="Jaros S."/>
            <person name="Januszkiewicz K."/>
            <person name="Wedrychowicz H."/>
        </authorList>
    </citation>
    <scope>NUCLEOTIDE SEQUENCE [LARGE SCALE GENOMIC DNA]</scope>
</reference>
<evidence type="ECO:0000313" key="1">
    <source>
        <dbReference type="EMBL" id="SGY19990.1"/>
    </source>
</evidence>
<dbReference type="EMBL" id="FQNC01000017">
    <property type="protein sequence ID" value="SGY19990.1"/>
    <property type="molecule type" value="Genomic_DNA"/>
</dbReference>
<gene>
    <name evidence="1" type="primary">BQ5605_C017g08422</name>
    <name evidence="1" type="ORF">BQ5605_C017G08422</name>
</gene>
<protein>
    <submittedName>
        <fullName evidence="1">BQ5605_C017g08422 protein</fullName>
    </submittedName>
</protein>
<keyword evidence="2" id="KW-1185">Reference proteome</keyword>
<dbReference type="InterPro" id="IPR036691">
    <property type="entry name" value="Endo/exonu/phosph_ase_sf"/>
</dbReference>
<proteinExistence type="predicted"/>
<dbReference type="AlphaFoldDB" id="A0A2X0NY84"/>
<name>A0A2X0NY84_9BASI</name>
<dbReference type="SUPFAM" id="SSF56219">
    <property type="entry name" value="DNase I-like"/>
    <property type="match status" value="1"/>
</dbReference>